<accession>A0A455W633</accession>
<dbReference type="AlphaFoldDB" id="A0A455W633"/>
<reference evidence="1" key="1">
    <citation type="submission" date="2019-03" db="EMBL/GenBank/DDBJ databases">
        <title>Whole genome analysis of nitrate-reducing bacteria Marinobacter hydrocarbonoclasticus YB03.</title>
        <authorList>
            <person name="Azam A.H."/>
            <person name="Yuk S.R."/>
            <person name="Kamarisima K."/>
            <person name="Miyanaga K."/>
            <person name="Tanji Y."/>
        </authorList>
    </citation>
    <scope>NUCLEOTIDE SEQUENCE</scope>
    <source>
        <strain evidence="1">YB03</strain>
    </source>
</reference>
<dbReference type="EMBL" id="AP019537">
    <property type="protein sequence ID" value="BBJ04590.1"/>
    <property type="molecule type" value="Genomic_DNA"/>
</dbReference>
<proteinExistence type="predicted"/>
<organism evidence="1">
    <name type="scientific">Marinobacter nauticus</name>
    <name type="common">Marinobacter hydrocarbonoclasticus</name>
    <name type="synonym">Marinobacter aquaeolei</name>
    <dbReference type="NCBI Taxonomy" id="2743"/>
    <lineage>
        <taxon>Bacteria</taxon>
        <taxon>Pseudomonadati</taxon>
        <taxon>Pseudomonadota</taxon>
        <taxon>Gammaproteobacteria</taxon>
        <taxon>Pseudomonadales</taxon>
        <taxon>Marinobacteraceae</taxon>
        <taxon>Marinobacter</taxon>
    </lineage>
</organism>
<name>A0A455W633_MARNT</name>
<gene>
    <name evidence="1" type="ORF">YBY_24390</name>
</gene>
<sequence length="802" mass="89332">MRMFVAVALLLSLGLAGMFWFTGDSLAFKPKPGDSRHFILEQTAELQTPSGFRREPTRVRMESLLRSDVLAVDKDVVELQSRSLHTQLWEQDRLGLDTEQIPEYSDRLQSMAALLKAGIVERVASDGQVLETNYVNEAALAELTEDSRLPEPVRDMLSRDLSVMHAYQPTFPSGKPRVGLSWQVPARDMGGQSLPAVQYEISHVNDDTVSLKFRSVTTEGATDTAAVEIEGFMELERLTGWPRRAAARISGVFEYADERLELKSTMTLTQAGIEPRFNAGQAWYRALGALDSRVVDSSDPEFETYYLPPFGPATPEESFEQLERSLLWFGSEEVDGRLGLDFQIEHYHFAAVEFEPASAVRLLDAEGQAVIDSVPRDPRYTLYSIDSADHRRVPFIASELTREQLDAIASVEVDATVTVPGELHSFVLTPETPSRHIESLGLTLSVESWDPDGLLVRAHEPGGSLPTSFPLIGAYPVNAGGDFLPMFSLRLTHTAIEPLRNAFLETSDEGDHWARAEQFAHSATDTLITSPMEERYGDWIYELGAEGGQPIEGVQVYVYDREVEQRTFIAPNALPTLDGGPVVGERTLEQYREPVLEFSSFELDEVALEGVRQNRLSAVVPGEGAGRCDISVAGEPMYQGSPVSFSAEQSYGTSQLLFASGAYNDQPGRELVTEHGLKYFYDLEIDVNVDCITKVVLHRGPVPDNGQLFRVDPSTLRLSKSQHQTLKQIQHRFNLRELPLIAYNRDGKVLEPLSPAYSGNPSEGWDGDGMDLRFWGEIAEVRYPVRMEREAKQVSVQFPPLP</sequence>
<protein>
    <submittedName>
        <fullName evidence="1">Uncharacterized protein</fullName>
    </submittedName>
</protein>
<evidence type="ECO:0000313" key="1">
    <source>
        <dbReference type="EMBL" id="BBJ04590.1"/>
    </source>
</evidence>